<comment type="subcellular location">
    <subcellularLocation>
        <location evidence="2">Membrane</location>
    </subcellularLocation>
</comment>
<dbReference type="Gene3D" id="2.102.10.10">
    <property type="entry name" value="Rieske [2Fe-2S] iron-sulphur domain"/>
    <property type="match status" value="1"/>
</dbReference>
<dbReference type="SUPFAM" id="SSF50022">
    <property type="entry name" value="ISP domain"/>
    <property type="match status" value="1"/>
</dbReference>
<evidence type="ECO:0000256" key="14">
    <source>
        <dbReference type="ARBA" id="ARBA00026095"/>
    </source>
</evidence>
<dbReference type="RefSeq" id="WP_390325077.1">
    <property type="nucleotide sequence ID" value="NZ_JBHRTP010000003.1"/>
</dbReference>
<comment type="catalytic activity">
    <reaction evidence="16">
        <text>cholesterol + NADPH + O2 + H(+) = 7-dehydrocholesterol + NADP(+) + 2 H2O</text>
        <dbReference type="Rhea" id="RHEA:45024"/>
        <dbReference type="ChEBI" id="CHEBI:15377"/>
        <dbReference type="ChEBI" id="CHEBI:15378"/>
        <dbReference type="ChEBI" id="CHEBI:15379"/>
        <dbReference type="ChEBI" id="CHEBI:16113"/>
        <dbReference type="ChEBI" id="CHEBI:17759"/>
        <dbReference type="ChEBI" id="CHEBI:57783"/>
        <dbReference type="ChEBI" id="CHEBI:58349"/>
        <dbReference type="EC" id="1.14.19.21"/>
    </reaction>
    <physiologicalReaction direction="left-to-right" evidence="16">
        <dbReference type="Rhea" id="RHEA:45025"/>
    </physiologicalReaction>
</comment>
<evidence type="ECO:0000256" key="6">
    <source>
        <dbReference type="ARBA" id="ARBA00022723"/>
    </source>
</evidence>
<proteinExistence type="inferred from homology"/>
<evidence type="ECO:0000256" key="11">
    <source>
        <dbReference type="ARBA" id="ARBA00023136"/>
    </source>
</evidence>
<dbReference type="PROSITE" id="PS51296">
    <property type="entry name" value="RIESKE"/>
    <property type="match status" value="1"/>
</dbReference>
<name>A0ABV7EUY6_9BURK</name>
<keyword evidence="10" id="KW-0411">Iron-sulfur</keyword>
<accession>A0ABV7EUY6</accession>
<evidence type="ECO:0000256" key="2">
    <source>
        <dbReference type="ARBA" id="ARBA00004370"/>
    </source>
</evidence>
<gene>
    <name evidence="18" type="ORF">ACFOFO_01255</name>
</gene>
<evidence type="ECO:0000256" key="16">
    <source>
        <dbReference type="ARBA" id="ARBA00049548"/>
    </source>
</evidence>
<dbReference type="InterPro" id="IPR050584">
    <property type="entry name" value="Cholesterol_7-desaturase"/>
</dbReference>
<evidence type="ECO:0000256" key="7">
    <source>
        <dbReference type="ARBA" id="ARBA00022989"/>
    </source>
</evidence>
<keyword evidence="6" id="KW-0479">Metal-binding</keyword>
<keyword evidence="7" id="KW-1133">Transmembrane helix</keyword>
<evidence type="ECO:0000313" key="18">
    <source>
        <dbReference type="EMBL" id="MFC3106599.1"/>
    </source>
</evidence>
<evidence type="ECO:0000256" key="12">
    <source>
        <dbReference type="ARBA" id="ARBA00025712"/>
    </source>
</evidence>
<comment type="similarity">
    <text evidence="13">Belongs to the cholesterol 7-desaturase family.</text>
</comment>
<dbReference type="Pfam" id="PF00355">
    <property type="entry name" value="Rieske"/>
    <property type="match status" value="1"/>
</dbReference>
<evidence type="ECO:0000256" key="10">
    <source>
        <dbReference type="ARBA" id="ARBA00023014"/>
    </source>
</evidence>
<dbReference type="InterPro" id="IPR045605">
    <property type="entry name" value="KshA-like_C"/>
</dbReference>
<feature type="domain" description="Rieske" evidence="17">
    <location>
        <begin position="22"/>
        <end position="128"/>
    </location>
</feature>
<dbReference type="InterPro" id="IPR017941">
    <property type="entry name" value="Rieske_2Fe-2S"/>
</dbReference>
<organism evidence="18 19">
    <name type="scientific">Undibacterium arcticum</name>
    <dbReference type="NCBI Taxonomy" id="1762892"/>
    <lineage>
        <taxon>Bacteria</taxon>
        <taxon>Pseudomonadati</taxon>
        <taxon>Pseudomonadota</taxon>
        <taxon>Betaproteobacteria</taxon>
        <taxon>Burkholderiales</taxon>
        <taxon>Oxalobacteraceae</taxon>
        <taxon>Undibacterium</taxon>
    </lineage>
</organism>
<comment type="caution">
    <text evidence="18">The sequence shown here is derived from an EMBL/GenBank/DDBJ whole genome shotgun (WGS) entry which is preliminary data.</text>
</comment>
<keyword evidence="9" id="KW-0408">Iron</keyword>
<evidence type="ECO:0000256" key="3">
    <source>
        <dbReference type="ARBA" id="ARBA00004972"/>
    </source>
</evidence>
<protein>
    <recommendedName>
        <fullName evidence="14">cholesterol 7-desaturase</fullName>
        <ecNumber evidence="14">1.14.19.21</ecNumber>
    </recommendedName>
</protein>
<dbReference type="PANTHER" id="PTHR21266">
    <property type="entry name" value="IRON-SULFUR DOMAIN CONTAINING PROTEIN"/>
    <property type="match status" value="1"/>
</dbReference>
<dbReference type="Gene3D" id="3.90.380.10">
    <property type="entry name" value="Naphthalene 1,2-dioxygenase Alpha Subunit, Chain A, domain 1"/>
    <property type="match status" value="1"/>
</dbReference>
<keyword evidence="11" id="KW-0472">Membrane</keyword>
<keyword evidence="19" id="KW-1185">Reference proteome</keyword>
<dbReference type="InterPro" id="IPR036922">
    <property type="entry name" value="Rieske_2Fe-2S_sf"/>
</dbReference>
<evidence type="ECO:0000256" key="15">
    <source>
        <dbReference type="ARBA" id="ARBA00047853"/>
    </source>
</evidence>
<evidence type="ECO:0000256" key="8">
    <source>
        <dbReference type="ARBA" id="ARBA00023002"/>
    </source>
</evidence>
<dbReference type="Proteomes" id="UP001595530">
    <property type="component" value="Unassembled WGS sequence"/>
</dbReference>
<comment type="pathway">
    <text evidence="12">Steroid hormone biosynthesis; dafachronic acid biosynthesis.</text>
</comment>
<reference evidence="19" key="1">
    <citation type="journal article" date="2019" name="Int. J. Syst. Evol. Microbiol.">
        <title>The Global Catalogue of Microorganisms (GCM) 10K type strain sequencing project: providing services to taxonomists for standard genome sequencing and annotation.</title>
        <authorList>
            <consortium name="The Broad Institute Genomics Platform"/>
            <consortium name="The Broad Institute Genome Sequencing Center for Infectious Disease"/>
            <person name="Wu L."/>
            <person name="Ma J."/>
        </authorList>
    </citation>
    <scope>NUCLEOTIDE SEQUENCE [LARGE SCALE GENOMIC DNA]</scope>
    <source>
        <strain evidence="19">KCTC 42986</strain>
    </source>
</reference>
<evidence type="ECO:0000259" key="17">
    <source>
        <dbReference type="PROSITE" id="PS51296"/>
    </source>
</evidence>
<evidence type="ECO:0000256" key="9">
    <source>
        <dbReference type="ARBA" id="ARBA00023004"/>
    </source>
</evidence>
<comment type="pathway">
    <text evidence="3">Hormone biosynthesis.</text>
</comment>
<evidence type="ECO:0000313" key="19">
    <source>
        <dbReference type="Proteomes" id="UP001595530"/>
    </source>
</evidence>
<dbReference type="Pfam" id="PF19298">
    <property type="entry name" value="KshA_C"/>
    <property type="match status" value="1"/>
</dbReference>
<keyword evidence="4" id="KW-0812">Transmembrane</keyword>
<dbReference type="EMBL" id="JBHRTP010000003">
    <property type="protein sequence ID" value="MFC3106599.1"/>
    <property type="molecule type" value="Genomic_DNA"/>
</dbReference>
<evidence type="ECO:0000256" key="13">
    <source>
        <dbReference type="ARBA" id="ARBA00025729"/>
    </source>
</evidence>
<comment type="catalytic activity">
    <reaction evidence="15">
        <text>cholesterol + NADH + O2 + H(+) = 7-dehydrocholesterol + NAD(+) + 2 H2O</text>
        <dbReference type="Rhea" id="RHEA:51644"/>
        <dbReference type="ChEBI" id="CHEBI:15377"/>
        <dbReference type="ChEBI" id="CHEBI:15378"/>
        <dbReference type="ChEBI" id="CHEBI:15379"/>
        <dbReference type="ChEBI" id="CHEBI:16113"/>
        <dbReference type="ChEBI" id="CHEBI:17759"/>
        <dbReference type="ChEBI" id="CHEBI:57540"/>
        <dbReference type="ChEBI" id="CHEBI:57945"/>
        <dbReference type="EC" id="1.14.19.21"/>
    </reaction>
    <physiologicalReaction direction="left-to-right" evidence="15">
        <dbReference type="Rhea" id="RHEA:51645"/>
    </physiologicalReaction>
</comment>
<keyword evidence="8" id="KW-0560">Oxidoreductase</keyword>
<evidence type="ECO:0000256" key="5">
    <source>
        <dbReference type="ARBA" id="ARBA00022714"/>
    </source>
</evidence>
<sequence length="323" mass="36964">MSSIQPIPMKFRVPEIAFPKGWYCVAEADEISADTLKPVSYLNQQLIVYRTQSGAAQVADAYCPHLGAHLASHDGCIENGAIVCPFHKWKWDGEQGHCVDIPYAGIPQSRSLSLTLHPTREIDGMVLMWYHPANAAPDFEPYVSSALQQHKWVLFDSIEWVSTCPYRDLYENLFDTAHIVQLHGASKMPVLRSMEQRAHGLYVDYEIDPSAEQFSMKSLTAHFTGVTALNQLFEGEGWATNFVISTTPLDNERFIEKVRLYVRDLGSKEMNEMIGKPWIERFKFEVEQDFKVLNYKKHLPQPKLCGGDGPIYQYREYANQYYV</sequence>
<keyword evidence="5" id="KW-0001">2Fe-2S</keyword>
<evidence type="ECO:0000256" key="4">
    <source>
        <dbReference type="ARBA" id="ARBA00022692"/>
    </source>
</evidence>
<dbReference type="PANTHER" id="PTHR21266:SF32">
    <property type="entry name" value="CHOLESTEROL 7-DESATURASE NVD"/>
    <property type="match status" value="1"/>
</dbReference>
<dbReference type="EC" id="1.14.19.21" evidence="14"/>
<dbReference type="SUPFAM" id="SSF55961">
    <property type="entry name" value="Bet v1-like"/>
    <property type="match status" value="1"/>
</dbReference>
<comment type="cofactor">
    <cofactor evidence="1">
        <name>Fe cation</name>
        <dbReference type="ChEBI" id="CHEBI:24875"/>
    </cofactor>
</comment>
<evidence type="ECO:0000256" key="1">
    <source>
        <dbReference type="ARBA" id="ARBA00001962"/>
    </source>
</evidence>